<proteinExistence type="predicted"/>
<dbReference type="EMBL" id="LRBV02000010">
    <property type="status" value="NOT_ANNOTATED_CDS"/>
    <property type="molecule type" value="Genomic_DNA"/>
</dbReference>
<dbReference type="InterPro" id="IPR017336">
    <property type="entry name" value="Snurportin-1"/>
</dbReference>
<name>A0A7N2MM71_QUELO</name>
<reference evidence="1 2" key="1">
    <citation type="journal article" date="2016" name="G3 (Bethesda)">
        <title>First Draft Assembly and Annotation of the Genome of a California Endemic Oak Quercus lobata Nee (Fagaceae).</title>
        <authorList>
            <person name="Sork V.L."/>
            <person name="Fitz-Gibbon S.T."/>
            <person name="Puiu D."/>
            <person name="Crepeau M."/>
            <person name="Gugger P.F."/>
            <person name="Sherman R."/>
            <person name="Stevens K."/>
            <person name="Langley C.H."/>
            <person name="Pellegrini M."/>
            <person name="Salzberg S.L."/>
        </authorList>
    </citation>
    <scope>NUCLEOTIDE SEQUENCE [LARGE SCALE GENOMIC DNA]</scope>
    <source>
        <strain evidence="1 2">cv. SW786</strain>
    </source>
</reference>
<sequence length="127" mass="14198">MHSLKYKLLDVVLELQDNGNLSTSDDPPVVFGCLDWAFIDQTKSHSGNLLRFAIGDGELNFVDGKLEKADIHYLGKPNRARAFSDSYSKVMFQYIARHSPLRIDDLLASINSLSDQENKPSDVELVG</sequence>
<keyword evidence="2" id="KW-1185">Reference proteome</keyword>
<dbReference type="GO" id="GO:0005634">
    <property type="term" value="C:nucleus"/>
    <property type="evidence" value="ECO:0007669"/>
    <property type="project" value="InterPro"/>
</dbReference>
<dbReference type="OMA" id="YLSHEFM"/>
<dbReference type="PANTHER" id="PTHR13403:SF6">
    <property type="entry name" value="SNURPORTIN-1"/>
    <property type="match status" value="1"/>
</dbReference>
<evidence type="ECO:0000313" key="2">
    <source>
        <dbReference type="Proteomes" id="UP000594261"/>
    </source>
</evidence>
<dbReference type="EnsemblPlants" id="QL10p003231:mrna">
    <property type="protein sequence ID" value="QL10p003231:mrna"/>
    <property type="gene ID" value="QL10p003231"/>
</dbReference>
<dbReference type="PANTHER" id="PTHR13403">
    <property type="entry name" value="SNURPORTIN1 RNUT1 PROTEIN RNA, U TRANSPORTER 1"/>
    <property type="match status" value="1"/>
</dbReference>
<accession>A0A7N2MM71</accession>
<dbReference type="InParanoid" id="A0A7N2MM71"/>
<reference evidence="1" key="2">
    <citation type="submission" date="2021-01" db="UniProtKB">
        <authorList>
            <consortium name="EnsemblPlants"/>
        </authorList>
    </citation>
    <scope>IDENTIFICATION</scope>
</reference>
<dbReference type="Gramene" id="QL10p003231:mrna">
    <property type="protein sequence ID" value="QL10p003231:mrna"/>
    <property type="gene ID" value="QL10p003231"/>
</dbReference>
<evidence type="ECO:0000313" key="1">
    <source>
        <dbReference type="EnsemblPlants" id="QL10p003231:mrna"/>
    </source>
</evidence>
<organism evidence="1 2">
    <name type="scientific">Quercus lobata</name>
    <name type="common">Valley oak</name>
    <dbReference type="NCBI Taxonomy" id="97700"/>
    <lineage>
        <taxon>Eukaryota</taxon>
        <taxon>Viridiplantae</taxon>
        <taxon>Streptophyta</taxon>
        <taxon>Embryophyta</taxon>
        <taxon>Tracheophyta</taxon>
        <taxon>Spermatophyta</taxon>
        <taxon>Magnoliopsida</taxon>
        <taxon>eudicotyledons</taxon>
        <taxon>Gunneridae</taxon>
        <taxon>Pentapetalae</taxon>
        <taxon>rosids</taxon>
        <taxon>fabids</taxon>
        <taxon>Fagales</taxon>
        <taxon>Fagaceae</taxon>
        <taxon>Quercus</taxon>
    </lineage>
</organism>
<dbReference type="GO" id="GO:0005737">
    <property type="term" value="C:cytoplasm"/>
    <property type="evidence" value="ECO:0007669"/>
    <property type="project" value="InterPro"/>
</dbReference>
<dbReference type="GO" id="GO:0061015">
    <property type="term" value="P:snRNA import into nucleus"/>
    <property type="evidence" value="ECO:0007669"/>
    <property type="project" value="InterPro"/>
</dbReference>
<protein>
    <submittedName>
        <fullName evidence="1">Uncharacterized protein</fullName>
    </submittedName>
</protein>
<dbReference type="Proteomes" id="UP000594261">
    <property type="component" value="Chromosome 10"/>
</dbReference>
<dbReference type="AlphaFoldDB" id="A0A7N2MM71"/>